<dbReference type="AlphaFoldDB" id="A0AAV9RSN0"/>
<evidence type="ECO:0000313" key="2">
    <source>
        <dbReference type="EMBL" id="KAK5611868.1"/>
    </source>
</evidence>
<feature type="chain" id="PRO_5043418109" description="Secreted protein" evidence="1">
    <location>
        <begin position="16"/>
        <end position="104"/>
    </location>
</feature>
<accession>A0AAV9RSN0</accession>
<dbReference type="Proteomes" id="UP001311232">
    <property type="component" value="Unassembled WGS sequence"/>
</dbReference>
<comment type="caution">
    <text evidence="2">The sequence shown here is derived from an EMBL/GenBank/DDBJ whole genome shotgun (WGS) entry which is preliminary data.</text>
</comment>
<proteinExistence type="predicted"/>
<evidence type="ECO:0000313" key="3">
    <source>
        <dbReference type="Proteomes" id="UP001311232"/>
    </source>
</evidence>
<gene>
    <name evidence="2" type="ORF">CRENBAI_007916</name>
</gene>
<name>A0AAV9RSN0_9TELE</name>
<organism evidence="2 3">
    <name type="scientific">Crenichthys baileyi</name>
    <name type="common">White River springfish</name>
    <dbReference type="NCBI Taxonomy" id="28760"/>
    <lineage>
        <taxon>Eukaryota</taxon>
        <taxon>Metazoa</taxon>
        <taxon>Chordata</taxon>
        <taxon>Craniata</taxon>
        <taxon>Vertebrata</taxon>
        <taxon>Euteleostomi</taxon>
        <taxon>Actinopterygii</taxon>
        <taxon>Neopterygii</taxon>
        <taxon>Teleostei</taxon>
        <taxon>Neoteleostei</taxon>
        <taxon>Acanthomorphata</taxon>
        <taxon>Ovalentaria</taxon>
        <taxon>Atherinomorphae</taxon>
        <taxon>Cyprinodontiformes</taxon>
        <taxon>Goodeidae</taxon>
        <taxon>Crenichthys</taxon>
    </lineage>
</organism>
<evidence type="ECO:0008006" key="4">
    <source>
        <dbReference type="Google" id="ProtNLM"/>
    </source>
</evidence>
<keyword evidence="1" id="KW-0732">Signal</keyword>
<keyword evidence="3" id="KW-1185">Reference proteome</keyword>
<sequence>MVLLLEAAALVGCRAVGVDGSICHILLMFMLKDVFSSIQITYTIEISKQRGAADPYSVNCEVAFVFRPIRDVYRTNGLCSGYTFCHLYDYSGRIQLTTFSPQIS</sequence>
<dbReference type="EMBL" id="JAHHUM010001458">
    <property type="protein sequence ID" value="KAK5611868.1"/>
    <property type="molecule type" value="Genomic_DNA"/>
</dbReference>
<reference evidence="2 3" key="1">
    <citation type="submission" date="2021-06" db="EMBL/GenBank/DDBJ databases">
        <authorList>
            <person name="Palmer J.M."/>
        </authorList>
    </citation>
    <scope>NUCLEOTIDE SEQUENCE [LARGE SCALE GENOMIC DNA]</scope>
    <source>
        <strain evidence="2 3">MEX-2019</strain>
        <tissue evidence="2">Muscle</tissue>
    </source>
</reference>
<protein>
    <recommendedName>
        <fullName evidence="4">Secreted protein</fullName>
    </recommendedName>
</protein>
<evidence type="ECO:0000256" key="1">
    <source>
        <dbReference type="SAM" id="SignalP"/>
    </source>
</evidence>
<feature type="signal peptide" evidence="1">
    <location>
        <begin position="1"/>
        <end position="15"/>
    </location>
</feature>